<dbReference type="STRING" id="512565.AMIS_2400"/>
<dbReference type="PATRIC" id="fig|512565.3.peg.242"/>
<dbReference type="HOGENOM" id="CLU_1048192_0_0_11"/>
<proteinExistence type="predicted"/>
<dbReference type="OrthoDB" id="3358333at2"/>
<evidence type="ECO:0000313" key="2">
    <source>
        <dbReference type="Proteomes" id="UP000007882"/>
    </source>
</evidence>
<name>I0GXH3_ACTM4</name>
<dbReference type="AlphaFoldDB" id="I0GXH3"/>
<accession>I0GXH3</accession>
<dbReference type="EMBL" id="AP012319">
    <property type="protein sequence ID" value="BAL85460.1"/>
    <property type="molecule type" value="Genomic_DNA"/>
</dbReference>
<dbReference type="Proteomes" id="UP000007882">
    <property type="component" value="Chromosome"/>
</dbReference>
<evidence type="ECO:0000313" key="1">
    <source>
        <dbReference type="EMBL" id="BAL85460.1"/>
    </source>
</evidence>
<gene>
    <name evidence="1" type="ordered locus">AMIS_2400</name>
</gene>
<protein>
    <recommendedName>
        <fullName evidence="3">Minor tail protein</fullName>
    </recommendedName>
</protein>
<dbReference type="RefSeq" id="WP_014440360.1">
    <property type="nucleotide sequence ID" value="NC_017093.1"/>
</dbReference>
<reference evidence="1 2" key="1">
    <citation type="submission" date="2012-02" db="EMBL/GenBank/DDBJ databases">
        <title>Complete genome sequence of Actinoplanes missouriensis 431 (= NBRC 102363).</title>
        <authorList>
            <person name="Ohnishi Y."/>
            <person name="Ishikawa J."/>
            <person name="Sekine M."/>
            <person name="Hosoyama A."/>
            <person name="Harada T."/>
            <person name="Narita H."/>
            <person name="Hata T."/>
            <person name="Konno Y."/>
            <person name="Tutikane K."/>
            <person name="Fujita N."/>
            <person name="Horinouchi S."/>
            <person name="Hayakawa M."/>
        </authorList>
    </citation>
    <scope>NUCLEOTIDE SEQUENCE [LARGE SCALE GENOMIC DNA]</scope>
    <source>
        <strain evidence="2">ATCC 14538 / DSM 43046 / CBS 188.64 / JCM 3121 / NBRC 102363 / NCIMB 12654 / NRRL B-3342 / UNCC 431</strain>
    </source>
</reference>
<dbReference type="KEGG" id="ams:AMIS_2400"/>
<evidence type="ECO:0008006" key="3">
    <source>
        <dbReference type="Google" id="ProtNLM"/>
    </source>
</evidence>
<sequence length="265" mass="28596">MITLTYDDAVARVRLSATVVGTVAYAVIDRSLTGWRWTTVRGGGRRAPAAGAVALDDYEFPPGKPVTYRVRGYTSGNVLVSTETAVITAVIDRVWLKSVARPFLNRAVTVRTAPAISQPTRSGSFAIKGRSLPVEVAEVRGPREWELEVRTDDPGDTRALELMLALGDVLYLQVPPTYDGDVPTGYVKVGTSSHRRLSQLPGDRRRVWSLPMSERAAPGPDVVGAAATWATLLAEFGTWADVIATFATWADVAAYVADPETVIVP</sequence>
<keyword evidence="2" id="KW-1185">Reference proteome</keyword>
<organism evidence="1 2">
    <name type="scientific">Actinoplanes missouriensis (strain ATCC 14538 / DSM 43046 / CBS 188.64 / JCM 3121 / NBRC 102363 / NCIMB 12654 / NRRL B-3342 / UNCC 431)</name>
    <dbReference type="NCBI Taxonomy" id="512565"/>
    <lineage>
        <taxon>Bacteria</taxon>
        <taxon>Bacillati</taxon>
        <taxon>Actinomycetota</taxon>
        <taxon>Actinomycetes</taxon>
        <taxon>Micromonosporales</taxon>
        <taxon>Micromonosporaceae</taxon>
        <taxon>Actinoplanes</taxon>
    </lineage>
</organism>
<dbReference type="eggNOG" id="ENOG502ZNII">
    <property type="taxonomic scope" value="Bacteria"/>
</dbReference>